<feature type="domain" description="VOC" evidence="1">
    <location>
        <begin position="6"/>
        <end position="116"/>
    </location>
</feature>
<organism evidence="2 3">
    <name type="scientific">Pseudopedobacter beijingensis</name>
    <dbReference type="NCBI Taxonomy" id="1207056"/>
    <lineage>
        <taxon>Bacteria</taxon>
        <taxon>Pseudomonadati</taxon>
        <taxon>Bacteroidota</taxon>
        <taxon>Sphingobacteriia</taxon>
        <taxon>Sphingobacteriales</taxon>
        <taxon>Sphingobacteriaceae</taxon>
        <taxon>Pseudopedobacter</taxon>
    </lineage>
</organism>
<accession>A0ABW4IIE9</accession>
<evidence type="ECO:0000313" key="2">
    <source>
        <dbReference type="EMBL" id="MFD1631749.1"/>
    </source>
</evidence>
<comment type="caution">
    <text evidence="2">The sequence shown here is derived from an EMBL/GenBank/DDBJ whole genome shotgun (WGS) entry which is preliminary data.</text>
</comment>
<evidence type="ECO:0000313" key="3">
    <source>
        <dbReference type="Proteomes" id="UP001597118"/>
    </source>
</evidence>
<dbReference type="RefSeq" id="WP_379664115.1">
    <property type="nucleotide sequence ID" value="NZ_JBHUDG010000050.1"/>
</dbReference>
<dbReference type="PROSITE" id="PS51819">
    <property type="entry name" value="VOC"/>
    <property type="match status" value="1"/>
</dbReference>
<dbReference type="PANTHER" id="PTHR39175">
    <property type="entry name" value="FAMILY PROTEIN, PUTATIVE (AFU_ORTHOLOGUE AFUA_3G15060)-RELATED"/>
    <property type="match status" value="1"/>
</dbReference>
<dbReference type="Gene3D" id="3.10.180.10">
    <property type="entry name" value="2,3-Dihydroxybiphenyl 1,2-Dioxygenase, domain 1"/>
    <property type="match status" value="1"/>
</dbReference>
<reference evidence="3" key="1">
    <citation type="journal article" date="2019" name="Int. J. Syst. Evol. Microbiol.">
        <title>The Global Catalogue of Microorganisms (GCM) 10K type strain sequencing project: providing services to taxonomists for standard genome sequencing and annotation.</title>
        <authorList>
            <consortium name="The Broad Institute Genomics Platform"/>
            <consortium name="The Broad Institute Genome Sequencing Center for Infectious Disease"/>
            <person name="Wu L."/>
            <person name="Ma J."/>
        </authorList>
    </citation>
    <scope>NUCLEOTIDE SEQUENCE [LARGE SCALE GENOMIC DNA]</scope>
    <source>
        <strain evidence="3">CCUG 53762</strain>
    </source>
</reference>
<name>A0ABW4IIE9_9SPHI</name>
<dbReference type="InterPro" id="IPR037523">
    <property type="entry name" value="VOC_core"/>
</dbReference>
<dbReference type="EMBL" id="JBHUDG010000050">
    <property type="protein sequence ID" value="MFD1631749.1"/>
    <property type="molecule type" value="Genomic_DNA"/>
</dbReference>
<gene>
    <name evidence="2" type="ORF">ACFSAH_17885</name>
</gene>
<proteinExistence type="predicted"/>
<protein>
    <submittedName>
        <fullName evidence="2">VOC family protein</fullName>
    </submittedName>
</protein>
<keyword evidence="3" id="KW-1185">Reference proteome</keyword>
<sequence>MLKLKKIDHITVTFPKGKDDDAYYFYKNILGLEEIPNLVANAFWFKMGDIDIHVYREDLTSPLSSRHSAFEVDDLNNTKAFLENCGIDIQYSSKIEGRERLFFRDPFGNRFELIEYI</sequence>
<dbReference type="InterPro" id="IPR004360">
    <property type="entry name" value="Glyas_Fos-R_dOase_dom"/>
</dbReference>
<dbReference type="SUPFAM" id="SSF54593">
    <property type="entry name" value="Glyoxalase/Bleomycin resistance protein/Dihydroxybiphenyl dioxygenase"/>
    <property type="match status" value="1"/>
</dbReference>
<dbReference type="InterPro" id="IPR029068">
    <property type="entry name" value="Glyas_Bleomycin-R_OHBP_Dase"/>
</dbReference>
<dbReference type="Pfam" id="PF00903">
    <property type="entry name" value="Glyoxalase"/>
    <property type="match status" value="1"/>
</dbReference>
<dbReference type="PANTHER" id="PTHR39175:SF1">
    <property type="entry name" value="FAMILY PROTEIN, PUTATIVE (AFU_ORTHOLOGUE AFUA_3G15060)-RELATED"/>
    <property type="match status" value="1"/>
</dbReference>
<evidence type="ECO:0000259" key="1">
    <source>
        <dbReference type="PROSITE" id="PS51819"/>
    </source>
</evidence>
<dbReference type="Proteomes" id="UP001597118">
    <property type="component" value="Unassembled WGS sequence"/>
</dbReference>